<dbReference type="EMBL" id="BAMV01000001">
    <property type="protein sequence ID" value="GAN59090.1"/>
    <property type="molecule type" value="Genomic_DNA"/>
</dbReference>
<dbReference type="InterPro" id="IPR036390">
    <property type="entry name" value="WH_DNA-bd_sf"/>
</dbReference>
<accession>A0A0D6N023</accession>
<dbReference type="Proteomes" id="UP000321891">
    <property type="component" value="Unassembled WGS sequence"/>
</dbReference>
<keyword evidence="4" id="KW-1185">Reference proteome</keyword>
<comment type="caution">
    <text evidence="1">The sequence shown here is derived from an EMBL/GenBank/DDBJ whole genome shotgun (WGS) entry which is preliminary data.</text>
</comment>
<evidence type="ECO:0000313" key="1">
    <source>
        <dbReference type="EMBL" id="GAN59090.1"/>
    </source>
</evidence>
<dbReference type="EMBL" id="BJVU01000005">
    <property type="protein sequence ID" value="GEL58954.1"/>
    <property type="molecule type" value="Genomic_DNA"/>
</dbReference>
<proteinExistence type="predicted"/>
<organism evidence="1 3">
    <name type="scientific">Acetobacter cibinongensis</name>
    <dbReference type="NCBI Taxonomy" id="146475"/>
    <lineage>
        <taxon>Bacteria</taxon>
        <taxon>Pseudomonadati</taxon>
        <taxon>Pseudomonadota</taxon>
        <taxon>Alphaproteobacteria</taxon>
        <taxon>Acetobacterales</taxon>
        <taxon>Acetobacteraceae</taxon>
        <taxon>Acetobacter</taxon>
    </lineage>
</organism>
<protein>
    <submittedName>
        <fullName evidence="1">Uncharacterized protein</fullName>
    </submittedName>
</protein>
<reference evidence="2 4" key="2">
    <citation type="submission" date="2019-07" db="EMBL/GenBank/DDBJ databases">
        <title>Whole genome shotgun sequence of Acetobacter cibinongensis NBRC 16605.</title>
        <authorList>
            <person name="Hosoyama A."/>
            <person name="Uohara A."/>
            <person name="Ohji S."/>
            <person name="Ichikawa N."/>
        </authorList>
    </citation>
    <scope>NUCLEOTIDE SEQUENCE [LARGE SCALE GENOMIC DNA]</scope>
    <source>
        <strain evidence="2 4">NBRC 16605</strain>
    </source>
</reference>
<name>A0A0D6N023_9PROT</name>
<sequence>MPREVRYVADLRRWVMTHGALALHFSHQVDPTQPVLSATNLFREIEHIGIASPNTVTSYLKEIHARGYIIALPQADQRVRAYRMTEFSEKMFYLYLQISLQGLDLIDGAGRAERVNSDPRILTYMHPIFARRMLRDPLYYAPPPSIAPLVNTTIGISVLNEMTRAQKEKSTDDGRVYIHLGSASAMAKHYGVSRGNIARLLSKVQNAGHYGQNASGTWVSAQLLRDHHILQGLKMAHSAAAYREAQKMRTRELLCQ</sequence>
<dbReference type="Proteomes" id="UP000032671">
    <property type="component" value="Unassembled WGS sequence"/>
</dbReference>
<evidence type="ECO:0000313" key="4">
    <source>
        <dbReference type="Proteomes" id="UP000321891"/>
    </source>
</evidence>
<evidence type="ECO:0000313" key="2">
    <source>
        <dbReference type="EMBL" id="GEL58954.1"/>
    </source>
</evidence>
<dbReference type="SUPFAM" id="SSF46785">
    <property type="entry name" value="Winged helix' DNA-binding domain"/>
    <property type="match status" value="1"/>
</dbReference>
<reference evidence="1 3" key="1">
    <citation type="submission" date="2012-11" db="EMBL/GenBank/DDBJ databases">
        <title>Whole genome sequence of Acetobacter cibinongensis 4H-1.</title>
        <authorList>
            <person name="Azuma Y."/>
            <person name="Higashiura N."/>
            <person name="Hirakawa H."/>
            <person name="Matsushita K."/>
        </authorList>
    </citation>
    <scope>NUCLEOTIDE SEQUENCE [LARGE SCALE GENOMIC DNA]</scope>
    <source>
        <strain evidence="1 3">4H-1</strain>
    </source>
</reference>
<dbReference type="AlphaFoldDB" id="A0A0D6N023"/>
<evidence type="ECO:0000313" key="3">
    <source>
        <dbReference type="Proteomes" id="UP000032671"/>
    </source>
</evidence>
<gene>
    <name evidence="1" type="ORF">Abci_001_106</name>
    <name evidence="2" type="ORF">ACI01nite_15560</name>
</gene>
<accession>A0A6N3SPI7</accession>